<dbReference type="InterPro" id="IPR011735">
    <property type="entry name" value="WlaTC/HtrL_glycosyltransf"/>
</dbReference>
<evidence type="ECO:0000313" key="2">
    <source>
        <dbReference type="Proteomes" id="UP001497497"/>
    </source>
</evidence>
<accession>A0AAV2HL59</accession>
<gene>
    <name evidence="1" type="ORF">GSLYS_00008213001</name>
</gene>
<dbReference type="EMBL" id="CAXITT010000166">
    <property type="protein sequence ID" value="CAL1534253.1"/>
    <property type="molecule type" value="Genomic_DNA"/>
</dbReference>
<evidence type="ECO:0000313" key="1">
    <source>
        <dbReference type="EMBL" id="CAL1534253.1"/>
    </source>
</evidence>
<reference evidence="1 2" key="1">
    <citation type="submission" date="2024-04" db="EMBL/GenBank/DDBJ databases">
        <authorList>
            <consortium name="Genoscope - CEA"/>
            <person name="William W."/>
        </authorList>
    </citation>
    <scope>NUCLEOTIDE SEQUENCE [LARGE SCALE GENOMIC DNA]</scope>
</reference>
<protein>
    <submittedName>
        <fullName evidence="1">Uncharacterized protein</fullName>
    </submittedName>
</protein>
<dbReference type="Pfam" id="PF09612">
    <property type="entry name" value="HtrL_YibB"/>
    <property type="match status" value="1"/>
</dbReference>
<proteinExistence type="predicted"/>
<dbReference type="AlphaFoldDB" id="A0AAV2HL59"/>
<dbReference type="Proteomes" id="UP001497497">
    <property type="component" value="Unassembled WGS sequence"/>
</dbReference>
<sequence length="346" mass="39598">MNTSTKRFIFLAVAVASGIAFVVFKDNYYGNVLALYHESVLSGQHENTSRGLQRMTGGPTIYDVTVVTLYLPLGRFQKGGASNFYTNDRYKNWMQTWAWLTNKVVAFFDDDDYMEHFRKLRSAQPADRTVLIKVERSQFNAFKDYDKIRDIYRRPDYPKHHPNTVNANYSCTMNAKYDALQMAMDLGHVSTEFMAWLDIGTLRNMLQLRPKNNTFTLEVPQGFNDSRIGFTEVSPQSSMSNTSPWDYIQHNRVWVAGSFLLGSKKVVQKFIRSYKKTVQALLASNMSSTDQQVIGAMYSPQFRKDQEVDIATYTCPDGAYGLHGSDLSYFCLAYVAKEAAELRSRN</sequence>
<comment type="caution">
    <text evidence="1">The sequence shown here is derived from an EMBL/GenBank/DDBJ whole genome shotgun (WGS) entry which is preliminary data.</text>
</comment>
<keyword evidence="2" id="KW-1185">Reference proteome</keyword>
<organism evidence="1 2">
    <name type="scientific">Lymnaea stagnalis</name>
    <name type="common">Great pond snail</name>
    <name type="synonym">Helix stagnalis</name>
    <dbReference type="NCBI Taxonomy" id="6523"/>
    <lineage>
        <taxon>Eukaryota</taxon>
        <taxon>Metazoa</taxon>
        <taxon>Spiralia</taxon>
        <taxon>Lophotrochozoa</taxon>
        <taxon>Mollusca</taxon>
        <taxon>Gastropoda</taxon>
        <taxon>Heterobranchia</taxon>
        <taxon>Euthyneura</taxon>
        <taxon>Panpulmonata</taxon>
        <taxon>Hygrophila</taxon>
        <taxon>Lymnaeoidea</taxon>
        <taxon>Lymnaeidae</taxon>
        <taxon>Lymnaea</taxon>
    </lineage>
</organism>
<name>A0AAV2HL59_LYMST</name>